<dbReference type="AlphaFoldDB" id="A0A1B0C5M3"/>
<sequence>MDMISALNNIAESHTYEKNIMTLKDFPKDKRLRILKAERKQTRFGKKIMLNLEEYFLFLPDKFNTIDDEALKELSSGQINVGKEMINDNKNFIFNFKRIEQ</sequence>
<proteinExistence type="predicted"/>
<keyword evidence="2" id="KW-1185">Reference proteome</keyword>
<name>A0A1B0C5M3_9MUSC</name>
<reference evidence="2" key="1">
    <citation type="submission" date="2015-01" db="EMBL/GenBank/DDBJ databases">
        <authorList>
            <person name="Aksoy S."/>
            <person name="Warren W."/>
            <person name="Wilson R.K."/>
        </authorList>
    </citation>
    <scope>NUCLEOTIDE SEQUENCE [LARGE SCALE GENOMIC DNA]</scope>
    <source>
        <strain evidence="2">IAEA</strain>
    </source>
</reference>
<accession>A0A1B0C5M3</accession>
<dbReference type="EnsemblMetazoa" id="GPPI049783-RA">
    <property type="protein sequence ID" value="GPPI049783-PA"/>
    <property type="gene ID" value="GPPI049783"/>
</dbReference>
<protein>
    <submittedName>
        <fullName evidence="1">Uncharacterized protein</fullName>
    </submittedName>
</protein>
<reference evidence="1" key="2">
    <citation type="submission" date="2020-05" db="UniProtKB">
        <authorList>
            <consortium name="EnsemblMetazoa"/>
        </authorList>
    </citation>
    <scope>IDENTIFICATION</scope>
    <source>
        <strain evidence="1">IAEA</strain>
    </source>
</reference>
<evidence type="ECO:0000313" key="2">
    <source>
        <dbReference type="Proteomes" id="UP000092460"/>
    </source>
</evidence>
<dbReference type="Proteomes" id="UP000092460">
    <property type="component" value="Unassembled WGS sequence"/>
</dbReference>
<dbReference type="VEuPathDB" id="VectorBase:GPPI049783"/>
<dbReference type="EMBL" id="JXJN01026083">
    <property type="status" value="NOT_ANNOTATED_CDS"/>
    <property type="molecule type" value="Genomic_DNA"/>
</dbReference>
<organism evidence="1 2">
    <name type="scientific">Glossina palpalis gambiensis</name>
    <dbReference type="NCBI Taxonomy" id="67801"/>
    <lineage>
        <taxon>Eukaryota</taxon>
        <taxon>Metazoa</taxon>
        <taxon>Ecdysozoa</taxon>
        <taxon>Arthropoda</taxon>
        <taxon>Hexapoda</taxon>
        <taxon>Insecta</taxon>
        <taxon>Pterygota</taxon>
        <taxon>Neoptera</taxon>
        <taxon>Endopterygota</taxon>
        <taxon>Diptera</taxon>
        <taxon>Brachycera</taxon>
        <taxon>Muscomorpha</taxon>
        <taxon>Hippoboscoidea</taxon>
        <taxon>Glossinidae</taxon>
        <taxon>Glossina</taxon>
    </lineage>
</organism>
<evidence type="ECO:0000313" key="1">
    <source>
        <dbReference type="EnsemblMetazoa" id="GPPI049783-PA"/>
    </source>
</evidence>